<reference evidence="2 3" key="1">
    <citation type="submission" date="2016-09" db="EMBL/GenBank/DDBJ databases">
        <title>Couchioplanes caeruleus draft genome sequence.</title>
        <authorList>
            <person name="Sheehan J."/>
            <person name="Caffrey P."/>
        </authorList>
    </citation>
    <scope>NUCLEOTIDE SEQUENCE [LARGE SCALE GENOMIC DNA]</scope>
    <source>
        <strain evidence="2 3">DSM 43634</strain>
    </source>
</reference>
<dbReference type="AlphaFoldDB" id="A0A1K0FFQ8"/>
<accession>A0A1K0FFQ8</accession>
<keyword evidence="1" id="KW-1133">Transmembrane helix</keyword>
<sequence>MGSPSLLWVGVVAPPSSHPVAVSVTADAGRAALLVPAILLAWATVATAAATVVSRRRQVG</sequence>
<evidence type="ECO:0000256" key="1">
    <source>
        <dbReference type="SAM" id="Phobius"/>
    </source>
</evidence>
<name>A0A1K0FFQ8_9ACTN</name>
<organism evidence="2 3">
    <name type="scientific">Couchioplanes caeruleus subsp. caeruleus</name>
    <dbReference type="NCBI Taxonomy" id="56427"/>
    <lineage>
        <taxon>Bacteria</taxon>
        <taxon>Bacillati</taxon>
        <taxon>Actinomycetota</taxon>
        <taxon>Actinomycetes</taxon>
        <taxon>Micromonosporales</taxon>
        <taxon>Micromonosporaceae</taxon>
        <taxon>Couchioplanes</taxon>
    </lineage>
</organism>
<feature type="transmembrane region" description="Helical" evidence="1">
    <location>
        <begin position="31"/>
        <end position="53"/>
    </location>
</feature>
<keyword evidence="3" id="KW-1185">Reference proteome</keyword>
<gene>
    <name evidence="2" type="ORF">BG844_24920</name>
</gene>
<dbReference type="RefSeq" id="WP_071807815.1">
    <property type="nucleotide sequence ID" value="NZ_MEIA01000289.1"/>
</dbReference>
<keyword evidence="1" id="KW-0812">Transmembrane</keyword>
<dbReference type="EMBL" id="MEIA01000289">
    <property type="protein sequence ID" value="OJF11673.1"/>
    <property type="molecule type" value="Genomic_DNA"/>
</dbReference>
<protein>
    <submittedName>
        <fullName evidence="2">Uncharacterized protein</fullName>
    </submittedName>
</protein>
<evidence type="ECO:0000313" key="3">
    <source>
        <dbReference type="Proteomes" id="UP000182486"/>
    </source>
</evidence>
<keyword evidence="1" id="KW-0472">Membrane</keyword>
<comment type="caution">
    <text evidence="2">The sequence shown here is derived from an EMBL/GenBank/DDBJ whole genome shotgun (WGS) entry which is preliminary data.</text>
</comment>
<dbReference type="Proteomes" id="UP000182486">
    <property type="component" value="Unassembled WGS sequence"/>
</dbReference>
<evidence type="ECO:0000313" key="2">
    <source>
        <dbReference type="EMBL" id="OJF11673.1"/>
    </source>
</evidence>
<proteinExistence type="predicted"/>